<sequence>MPSSDAQKTLDDELKEYNISNDVLTLDGFEFLDLDRKKQSFFCRTCLINRHFAEAKTKTIFIIESEHCQECRDFRSQKAADRKEVQVSEFSECEFVGTSFFVDGLEFMDPKKTGKTYFCVQCTPKQFTLATKKTVIRDEHQHCQKCLGTSGNVEKLPELDGNQSFFDFDSNASTSAIDNDSDDSNNFDEEQGVVLSDVNNRKRKHSRIIPLPENAIQISRQLWTKKVSDKSSIVHVKDPENMQFAWEFVAYSENTDFYECLSCKKKVVRFFKDDFYIVVEHTCSAVPLIVLEQKWRDQLNGVTISADKSSIVHVKDPENMQFAWEFVAYSENTDFYECLSCKKKVVRFFKDDFYIVVEHTCSAVPLVVLEEKWRDQLNGVAISAGWWRSKEKQHNFTRTKQFSYFSPQIFIDFQKKMSSLL</sequence>
<proteinExistence type="predicted"/>
<organism evidence="1 2">
    <name type="scientific">Panagrolaimus sp. JU765</name>
    <dbReference type="NCBI Taxonomy" id="591449"/>
    <lineage>
        <taxon>Eukaryota</taxon>
        <taxon>Metazoa</taxon>
        <taxon>Ecdysozoa</taxon>
        <taxon>Nematoda</taxon>
        <taxon>Chromadorea</taxon>
        <taxon>Rhabditida</taxon>
        <taxon>Tylenchina</taxon>
        <taxon>Panagrolaimomorpha</taxon>
        <taxon>Panagrolaimoidea</taxon>
        <taxon>Panagrolaimidae</taxon>
        <taxon>Panagrolaimus</taxon>
    </lineage>
</organism>
<protein>
    <submittedName>
        <fullName evidence="2">Uncharacterized protein</fullName>
    </submittedName>
</protein>
<dbReference type="Proteomes" id="UP000887576">
    <property type="component" value="Unplaced"/>
</dbReference>
<dbReference type="WBParaSite" id="JU765_v2.g7755.t1">
    <property type="protein sequence ID" value="JU765_v2.g7755.t1"/>
    <property type="gene ID" value="JU765_v2.g7755"/>
</dbReference>
<evidence type="ECO:0000313" key="2">
    <source>
        <dbReference type="WBParaSite" id="JU765_v2.g7755.t1"/>
    </source>
</evidence>
<name>A0AC34RKF6_9BILA</name>
<reference evidence="2" key="1">
    <citation type="submission" date="2022-11" db="UniProtKB">
        <authorList>
            <consortium name="WormBaseParasite"/>
        </authorList>
    </citation>
    <scope>IDENTIFICATION</scope>
</reference>
<accession>A0AC34RKF6</accession>
<evidence type="ECO:0000313" key="1">
    <source>
        <dbReference type="Proteomes" id="UP000887576"/>
    </source>
</evidence>